<proteinExistence type="predicted"/>
<evidence type="ECO:0000313" key="4">
    <source>
        <dbReference type="Proteomes" id="UP001295740"/>
    </source>
</evidence>
<feature type="signal peptide" evidence="2">
    <location>
        <begin position="1"/>
        <end position="28"/>
    </location>
</feature>
<keyword evidence="4" id="KW-1185">Reference proteome</keyword>
<keyword evidence="2" id="KW-0732">Signal</keyword>
<organism evidence="3 4">
    <name type="scientific">Anthostomella pinea</name>
    <dbReference type="NCBI Taxonomy" id="933095"/>
    <lineage>
        <taxon>Eukaryota</taxon>
        <taxon>Fungi</taxon>
        <taxon>Dikarya</taxon>
        <taxon>Ascomycota</taxon>
        <taxon>Pezizomycotina</taxon>
        <taxon>Sordariomycetes</taxon>
        <taxon>Xylariomycetidae</taxon>
        <taxon>Xylariales</taxon>
        <taxon>Xylariaceae</taxon>
        <taxon>Anthostomella</taxon>
    </lineage>
</organism>
<feature type="chain" id="PRO_5042500723" evidence="2">
    <location>
        <begin position="29"/>
        <end position="257"/>
    </location>
</feature>
<name>A0AAI8VFT5_9PEZI</name>
<feature type="region of interest" description="Disordered" evidence="1">
    <location>
        <begin position="101"/>
        <end position="121"/>
    </location>
</feature>
<evidence type="ECO:0000256" key="2">
    <source>
        <dbReference type="SAM" id="SignalP"/>
    </source>
</evidence>
<accession>A0AAI8VFT5</accession>
<protein>
    <submittedName>
        <fullName evidence="3">Uu.00g110180.m01.CDS01</fullName>
    </submittedName>
</protein>
<dbReference type="AlphaFoldDB" id="A0AAI8VFT5"/>
<dbReference type="EMBL" id="CAUWAG010000006">
    <property type="protein sequence ID" value="CAJ2503624.1"/>
    <property type="molecule type" value="Genomic_DNA"/>
</dbReference>
<gene>
    <name evidence="3" type="ORF">KHLLAP_LOCUS4092</name>
</gene>
<comment type="caution">
    <text evidence="3">The sequence shown here is derived from an EMBL/GenBank/DDBJ whole genome shotgun (WGS) entry which is preliminary data.</text>
</comment>
<reference evidence="3" key="1">
    <citation type="submission" date="2023-10" db="EMBL/GenBank/DDBJ databases">
        <authorList>
            <person name="Hackl T."/>
        </authorList>
    </citation>
    <scope>NUCLEOTIDE SEQUENCE</scope>
</reference>
<sequence length="257" mass="29412">MLVPVKKNSHVQWCLISLLMLLANRVAALRDLTDQNVKDINAAKNEIVSVTKETDLLLFLGNTTSYFYYALKKDDKREAELVPTSGRYYAKYLYPEAEAKNYPKGPDEEQEGDFYANNPEPKLGRHKNYNRVVLIDHTLRGESVDQFVMLLNHMPKINKVERGFINIVSPEIQQQIAERTKGFEGPPTLVDTIHKVVMKDDSLIDGLARSKFGRLAIDYTVMEFEEVDAEDAQKEFESKSPQKKMIAKIRGEWGDPD</sequence>
<dbReference type="Proteomes" id="UP001295740">
    <property type="component" value="Unassembled WGS sequence"/>
</dbReference>
<evidence type="ECO:0000313" key="3">
    <source>
        <dbReference type="EMBL" id="CAJ2503624.1"/>
    </source>
</evidence>
<evidence type="ECO:0000256" key="1">
    <source>
        <dbReference type="SAM" id="MobiDB-lite"/>
    </source>
</evidence>